<dbReference type="PANTHER" id="PTHR37423">
    <property type="entry name" value="SOLUBLE LYTIC MUREIN TRANSGLYCOSYLASE-RELATED"/>
    <property type="match status" value="1"/>
</dbReference>
<evidence type="ECO:0000313" key="4">
    <source>
        <dbReference type="EMBL" id="MDG9698629.1"/>
    </source>
</evidence>
<dbReference type="EC" id="4.2.2.n1" evidence="4"/>
<sequence>MQIPARLNALGRGINTFAVDVAAGFFQVSHNGFALLGLAVVCAVALLVARPDLRHQGEEQLTSWLKARQAAQVGFEAEPVASRRATAANPVDLPPEQANAVQWISRKYRVAPEPVAALVAEAYETGQRVRLDPTLILAVMAVESSFNPFAQSNVGAQGLMQVMTKVHTDKYEDFGGNFAAFDPVSNLRVGIRVLKDCTTRFGSTAGGLKCYVGAANMEDDGGYAAKVMAEHARIYRAATGRALPAAASEEALRAKASATGTAPASADALTQAGSLAESSASPVNSSSRKSRNAISVASAF</sequence>
<evidence type="ECO:0000259" key="3">
    <source>
        <dbReference type="Pfam" id="PF01464"/>
    </source>
</evidence>
<dbReference type="RefSeq" id="WP_279523673.1">
    <property type="nucleotide sequence ID" value="NZ_JARVII010000003.1"/>
</dbReference>
<evidence type="ECO:0000313" key="5">
    <source>
        <dbReference type="Proteomes" id="UP001237156"/>
    </source>
</evidence>
<proteinExistence type="inferred from homology"/>
<feature type="region of interest" description="Disordered" evidence="2">
    <location>
        <begin position="263"/>
        <end position="300"/>
    </location>
</feature>
<gene>
    <name evidence="4" type="ORF">QB898_02655</name>
</gene>
<accession>A0AAW6RJC5</accession>
<evidence type="ECO:0000256" key="1">
    <source>
        <dbReference type="ARBA" id="ARBA00007734"/>
    </source>
</evidence>
<dbReference type="InterPro" id="IPR023346">
    <property type="entry name" value="Lysozyme-like_dom_sf"/>
</dbReference>
<organism evidence="4 5">
    <name type="scientific">Ottowia cancrivicina</name>
    <dbReference type="NCBI Taxonomy" id="3040346"/>
    <lineage>
        <taxon>Bacteria</taxon>
        <taxon>Pseudomonadati</taxon>
        <taxon>Pseudomonadota</taxon>
        <taxon>Betaproteobacteria</taxon>
        <taxon>Burkholderiales</taxon>
        <taxon>Comamonadaceae</taxon>
        <taxon>Ottowia</taxon>
    </lineage>
</organism>
<evidence type="ECO:0000256" key="2">
    <source>
        <dbReference type="SAM" id="MobiDB-lite"/>
    </source>
</evidence>
<comment type="similarity">
    <text evidence="1">Belongs to the transglycosylase Slt family.</text>
</comment>
<dbReference type="CDD" id="cd00254">
    <property type="entry name" value="LT-like"/>
    <property type="match status" value="1"/>
</dbReference>
<dbReference type="EMBL" id="JARVII010000003">
    <property type="protein sequence ID" value="MDG9698629.1"/>
    <property type="molecule type" value="Genomic_DNA"/>
</dbReference>
<keyword evidence="4" id="KW-0456">Lyase</keyword>
<protein>
    <submittedName>
        <fullName evidence="4">Lytic transglycosylase domain-containing protein</fullName>
        <ecNumber evidence="4">4.2.2.n1</ecNumber>
    </submittedName>
</protein>
<comment type="caution">
    <text evidence="4">The sequence shown here is derived from an EMBL/GenBank/DDBJ whole genome shotgun (WGS) entry which is preliminary data.</text>
</comment>
<dbReference type="PANTHER" id="PTHR37423:SF2">
    <property type="entry name" value="MEMBRANE-BOUND LYTIC MUREIN TRANSGLYCOSYLASE C"/>
    <property type="match status" value="1"/>
</dbReference>
<dbReference type="InterPro" id="IPR008258">
    <property type="entry name" value="Transglycosylase_SLT_dom_1"/>
</dbReference>
<dbReference type="AlphaFoldDB" id="A0AAW6RJC5"/>
<feature type="compositionally biased region" description="Low complexity" evidence="2">
    <location>
        <begin position="274"/>
        <end position="287"/>
    </location>
</feature>
<keyword evidence="5" id="KW-1185">Reference proteome</keyword>
<dbReference type="SUPFAM" id="SSF53955">
    <property type="entry name" value="Lysozyme-like"/>
    <property type="match status" value="1"/>
</dbReference>
<name>A0AAW6RJC5_9BURK</name>
<feature type="domain" description="Transglycosylase SLT" evidence="3">
    <location>
        <begin position="125"/>
        <end position="211"/>
    </location>
</feature>
<dbReference type="Pfam" id="PF01464">
    <property type="entry name" value="SLT"/>
    <property type="match status" value="1"/>
</dbReference>
<dbReference type="Proteomes" id="UP001237156">
    <property type="component" value="Unassembled WGS sequence"/>
</dbReference>
<reference evidence="4 5" key="1">
    <citation type="submission" date="2023-04" db="EMBL/GenBank/DDBJ databases">
        <title>Ottowia paracancer sp. nov., isolated from human stomach.</title>
        <authorList>
            <person name="Song Y."/>
        </authorList>
    </citation>
    <scope>NUCLEOTIDE SEQUENCE [LARGE SCALE GENOMIC DNA]</scope>
    <source>
        <strain evidence="4 5">10c7w1</strain>
    </source>
</reference>
<dbReference type="Gene3D" id="1.10.530.10">
    <property type="match status" value="1"/>
</dbReference>
<dbReference type="GO" id="GO:0016829">
    <property type="term" value="F:lyase activity"/>
    <property type="evidence" value="ECO:0007669"/>
    <property type="project" value="UniProtKB-KW"/>
</dbReference>